<sequence length="46" mass="5039">MVGAFYTTYNVGEEDFCAVCDLCATCGDAATRDLCAFLQTYVWRGS</sequence>
<dbReference type="AlphaFoldDB" id="A0A8J6E714"/>
<dbReference type="EMBL" id="WNTK01010858">
    <property type="protein sequence ID" value="KAG9462519.1"/>
    <property type="molecule type" value="Genomic_DNA"/>
</dbReference>
<accession>A0A8J6E714</accession>
<proteinExistence type="predicted"/>
<gene>
    <name evidence="1" type="ORF">GDO78_013951</name>
</gene>
<keyword evidence="2" id="KW-1185">Reference proteome</keyword>
<evidence type="ECO:0000313" key="2">
    <source>
        <dbReference type="Proteomes" id="UP000770717"/>
    </source>
</evidence>
<name>A0A8J6E714_ELECQ</name>
<comment type="caution">
    <text evidence="1">The sequence shown here is derived from an EMBL/GenBank/DDBJ whole genome shotgun (WGS) entry which is preliminary data.</text>
</comment>
<reference evidence="1" key="1">
    <citation type="thesis" date="2020" institute="ProQuest LLC" country="789 East Eisenhower Parkway, Ann Arbor, MI, USA">
        <title>Comparative Genomics and Chromosome Evolution.</title>
        <authorList>
            <person name="Mudd A.B."/>
        </authorList>
    </citation>
    <scope>NUCLEOTIDE SEQUENCE</scope>
    <source>
        <strain evidence="1">HN-11 Male</strain>
        <tissue evidence="1">Kidney and liver</tissue>
    </source>
</reference>
<evidence type="ECO:0000313" key="1">
    <source>
        <dbReference type="EMBL" id="KAG9462519.1"/>
    </source>
</evidence>
<organism evidence="1 2">
    <name type="scientific">Eleutherodactylus coqui</name>
    <name type="common">Puerto Rican coqui</name>
    <dbReference type="NCBI Taxonomy" id="57060"/>
    <lineage>
        <taxon>Eukaryota</taxon>
        <taxon>Metazoa</taxon>
        <taxon>Chordata</taxon>
        <taxon>Craniata</taxon>
        <taxon>Vertebrata</taxon>
        <taxon>Euteleostomi</taxon>
        <taxon>Amphibia</taxon>
        <taxon>Batrachia</taxon>
        <taxon>Anura</taxon>
        <taxon>Neobatrachia</taxon>
        <taxon>Hyloidea</taxon>
        <taxon>Eleutherodactylidae</taxon>
        <taxon>Eleutherodactylinae</taxon>
        <taxon>Eleutherodactylus</taxon>
        <taxon>Eleutherodactylus</taxon>
    </lineage>
</organism>
<protein>
    <submittedName>
        <fullName evidence="1">Uncharacterized protein</fullName>
    </submittedName>
</protein>
<dbReference type="Proteomes" id="UP000770717">
    <property type="component" value="Unassembled WGS sequence"/>
</dbReference>